<protein>
    <submittedName>
        <fullName evidence="2">Rod shape-determining protein MreD</fullName>
    </submittedName>
</protein>
<feature type="transmembrane region" description="Helical" evidence="1">
    <location>
        <begin position="54"/>
        <end position="72"/>
    </location>
</feature>
<evidence type="ECO:0000256" key="1">
    <source>
        <dbReference type="SAM" id="Phobius"/>
    </source>
</evidence>
<organism evidence="2 3">
    <name type="scientific">Patiriisocius marinus</name>
    <dbReference type="NCBI Taxonomy" id="1397112"/>
    <lineage>
        <taxon>Bacteria</taxon>
        <taxon>Pseudomonadati</taxon>
        <taxon>Bacteroidota</taxon>
        <taxon>Flavobacteriia</taxon>
        <taxon>Flavobacteriales</taxon>
        <taxon>Flavobacteriaceae</taxon>
        <taxon>Patiriisocius</taxon>
    </lineage>
</organism>
<keyword evidence="3" id="KW-1185">Reference proteome</keyword>
<evidence type="ECO:0000313" key="3">
    <source>
        <dbReference type="Proteomes" id="UP000326509"/>
    </source>
</evidence>
<dbReference type="EMBL" id="BKCG01000001">
    <property type="protein sequence ID" value="GER58178.1"/>
    <property type="molecule type" value="Genomic_DNA"/>
</dbReference>
<evidence type="ECO:0000313" key="2">
    <source>
        <dbReference type="EMBL" id="GER58178.1"/>
    </source>
</evidence>
<feature type="transmembrane region" description="Helical" evidence="1">
    <location>
        <begin position="92"/>
        <end position="112"/>
    </location>
</feature>
<accession>A0A5J4IX79</accession>
<name>A0A5J4IX79_9FLAO</name>
<reference evidence="2 3" key="1">
    <citation type="submission" date="2019-08" db="EMBL/GenBank/DDBJ databases">
        <title>Draft genome sequence of Ulvibacter marinus type strain NBRC 109484.</title>
        <authorList>
            <person name="Kawano K."/>
            <person name="Ushijima N."/>
            <person name="Kihara M."/>
            <person name="Itoh H."/>
        </authorList>
    </citation>
    <scope>NUCLEOTIDE SEQUENCE [LARGE SCALE GENOMIC DNA]</scope>
    <source>
        <strain evidence="2 3">NBRC 109484</strain>
    </source>
</reference>
<keyword evidence="1" id="KW-0812">Transmembrane</keyword>
<dbReference type="AlphaFoldDB" id="A0A5J4IX79"/>
<feature type="transmembrane region" description="Helical" evidence="1">
    <location>
        <begin position="124"/>
        <end position="143"/>
    </location>
</feature>
<dbReference type="Proteomes" id="UP000326509">
    <property type="component" value="Unassembled WGS sequence"/>
</dbReference>
<keyword evidence="1" id="KW-1133">Transmembrane helix</keyword>
<keyword evidence="1" id="KW-0472">Membrane</keyword>
<feature type="transmembrane region" description="Helical" evidence="1">
    <location>
        <begin position="7"/>
        <end position="25"/>
    </location>
</feature>
<sequence>MLNNINFLGYINPYLYILFILIFPFTGNKSLLIGLSFLLGLSIDFFSDSGGVHAAASVFIAYLRPFLLKFSFGVSYEYNAIKLSKVTFSERLIYISLMVILHHLVLFSLEIFSVSRILLILKSTLFSGIFSIILILCSLVLFSRKT</sequence>
<comment type="caution">
    <text evidence="2">The sequence shown here is derived from an EMBL/GenBank/DDBJ whole genome shotgun (WGS) entry which is preliminary data.</text>
</comment>
<proteinExistence type="predicted"/>
<gene>
    <name evidence="2" type="primary">mreD</name>
    <name evidence="2" type="ORF">ULMA_02860</name>
</gene>